<dbReference type="RefSeq" id="WP_318646965.1">
    <property type="nucleotide sequence ID" value="NZ_CP137852.1"/>
</dbReference>
<dbReference type="PANTHER" id="PTHR11895:SF151">
    <property type="entry name" value="GLUTAMYL-TRNA(GLN) AMIDOTRANSFERASE SUBUNIT A"/>
    <property type="match status" value="1"/>
</dbReference>
<sequence>MTSYHPKAFAGLTWHGAVAGFRAGNDTPSAYLERCLGTIAAKEEELRAFVVYDPDFARQHAEESTARWAAGQPLSPIDGMPIGIKDLVETRDFPTQMGCAAYAGNFPRRDSAMIQALKQAGAIILGKTVTTELGQSEPGPTKNPWDRRRTPGGSSSGSAAAVAAGMVPAAIGTQVGGSIIRPAAFCGNVALKPTQGGIHRGERQGSSQSTAGVHANSYEDMWQVAIEIAKRAGGDPGMLGLVGPDTPPLPARPERLGVLETEAWSMLRPAEREVFEALLERIRALGIPVLRKEDHPALAALERIAAEGKAVTAVIVGFENRWALLNLEANHPGGLSARAIARLRASEALTAEDYRAALATREEMRAAMARVAPFVDALIAPAAPGIAPLWDPDDTQNPRPTGDIAANAATSALGVPCVTLPVMAVEGMPFGAQVIGQAHQDARTCAIAHWLHRQL</sequence>
<evidence type="ECO:0000313" key="3">
    <source>
        <dbReference type="EMBL" id="WPB82984.1"/>
    </source>
</evidence>
<dbReference type="Gene3D" id="3.90.1300.10">
    <property type="entry name" value="Amidase signature (AS) domain"/>
    <property type="match status" value="1"/>
</dbReference>
<evidence type="ECO:0000313" key="4">
    <source>
        <dbReference type="Proteomes" id="UP001305521"/>
    </source>
</evidence>
<evidence type="ECO:0000259" key="2">
    <source>
        <dbReference type="Pfam" id="PF01425"/>
    </source>
</evidence>
<proteinExistence type="predicted"/>
<dbReference type="Proteomes" id="UP001305521">
    <property type="component" value="Chromosome"/>
</dbReference>
<keyword evidence="4" id="KW-1185">Reference proteome</keyword>
<gene>
    <name evidence="3" type="ORF">R9Z33_12805</name>
</gene>
<protein>
    <submittedName>
        <fullName evidence="3">Amidase</fullName>
    </submittedName>
</protein>
<feature type="domain" description="Amidase" evidence="2">
    <location>
        <begin position="32"/>
        <end position="445"/>
    </location>
</feature>
<accession>A0ABZ0PBC0</accession>
<dbReference type="InterPro" id="IPR036928">
    <property type="entry name" value="AS_sf"/>
</dbReference>
<dbReference type="SUPFAM" id="SSF75304">
    <property type="entry name" value="Amidase signature (AS) enzymes"/>
    <property type="match status" value="1"/>
</dbReference>
<feature type="region of interest" description="Disordered" evidence="1">
    <location>
        <begin position="131"/>
        <end position="159"/>
    </location>
</feature>
<name>A0ABZ0PBC0_9PROT</name>
<dbReference type="PANTHER" id="PTHR11895">
    <property type="entry name" value="TRANSAMIDASE"/>
    <property type="match status" value="1"/>
</dbReference>
<reference evidence="3 4" key="1">
    <citation type="submission" date="2023-11" db="EMBL/GenBank/DDBJ databases">
        <title>Arctic aerobic anoxygenic photoheterotroph Sediminicoccus rosea KRV36 adapts its photosynthesis to long days of polar summer.</title>
        <authorList>
            <person name="Tomasch J."/>
            <person name="Kopejtka K."/>
            <person name="Bily T."/>
            <person name="Gardiner A.T."/>
            <person name="Gardian Z."/>
            <person name="Shivaramu S."/>
            <person name="Koblizek M."/>
            <person name="Engelhardt F."/>
            <person name="Kaftan D."/>
        </authorList>
    </citation>
    <scope>NUCLEOTIDE SEQUENCE [LARGE SCALE GENOMIC DNA]</scope>
    <source>
        <strain evidence="3 4">R-30</strain>
    </source>
</reference>
<organism evidence="3 4">
    <name type="scientific">Sediminicoccus rosea</name>
    <dbReference type="NCBI Taxonomy" id="1225128"/>
    <lineage>
        <taxon>Bacteria</taxon>
        <taxon>Pseudomonadati</taxon>
        <taxon>Pseudomonadota</taxon>
        <taxon>Alphaproteobacteria</taxon>
        <taxon>Acetobacterales</taxon>
        <taxon>Roseomonadaceae</taxon>
        <taxon>Sediminicoccus</taxon>
    </lineage>
</organism>
<dbReference type="EMBL" id="CP137852">
    <property type="protein sequence ID" value="WPB82984.1"/>
    <property type="molecule type" value="Genomic_DNA"/>
</dbReference>
<dbReference type="Pfam" id="PF01425">
    <property type="entry name" value="Amidase"/>
    <property type="match status" value="1"/>
</dbReference>
<evidence type="ECO:0000256" key="1">
    <source>
        <dbReference type="SAM" id="MobiDB-lite"/>
    </source>
</evidence>
<dbReference type="InterPro" id="IPR023631">
    <property type="entry name" value="Amidase_dom"/>
</dbReference>
<dbReference type="InterPro" id="IPR000120">
    <property type="entry name" value="Amidase"/>
</dbReference>